<reference evidence="1 2" key="1">
    <citation type="submission" date="2019-07" db="EMBL/GenBank/DDBJ databases">
        <authorList>
            <person name="Kim J."/>
        </authorList>
    </citation>
    <scope>NUCLEOTIDE SEQUENCE [LARGE SCALE GENOMIC DNA]</scope>
    <source>
        <strain evidence="1 2">N4</strain>
    </source>
</reference>
<evidence type="ECO:0000313" key="2">
    <source>
        <dbReference type="Proteomes" id="UP000318102"/>
    </source>
</evidence>
<accession>A0A559IY47</accession>
<dbReference type="Proteomes" id="UP000318102">
    <property type="component" value="Unassembled WGS sequence"/>
</dbReference>
<dbReference type="OrthoDB" id="2554226at2"/>
<organism evidence="1 2">
    <name type="scientific">Paenibacillus agilis</name>
    <dbReference type="NCBI Taxonomy" id="3020863"/>
    <lineage>
        <taxon>Bacteria</taxon>
        <taxon>Bacillati</taxon>
        <taxon>Bacillota</taxon>
        <taxon>Bacilli</taxon>
        <taxon>Bacillales</taxon>
        <taxon>Paenibacillaceae</taxon>
        <taxon>Paenibacillus</taxon>
    </lineage>
</organism>
<dbReference type="EMBL" id="VNJK01000001">
    <property type="protein sequence ID" value="TVX92555.1"/>
    <property type="molecule type" value="Genomic_DNA"/>
</dbReference>
<proteinExistence type="predicted"/>
<dbReference type="AlphaFoldDB" id="A0A559IY47"/>
<gene>
    <name evidence="1" type="ORF">FPZ44_05485</name>
</gene>
<keyword evidence="2" id="KW-1185">Reference proteome</keyword>
<protein>
    <submittedName>
        <fullName evidence="1">Uncharacterized protein</fullName>
    </submittedName>
</protein>
<dbReference type="RefSeq" id="WP_144988129.1">
    <property type="nucleotide sequence ID" value="NZ_VNJK01000001.1"/>
</dbReference>
<evidence type="ECO:0000313" key="1">
    <source>
        <dbReference type="EMBL" id="TVX92555.1"/>
    </source>
</evidence>
<name>A0A559IY47_9BACL</name>
<sequence>MENSFIIRQDIASSINAGQFRFFAKNNQIQHQGNKNNLLRNITLSVNEGQVNEEVVREFFREQLWYGKNKHNFYIELDSESLETFKYKESIDEYLTSRGLGQFNNIDTIHFPESITLSRFEYEVDQFDSSTISKIYVGFIEKNYIQKLGNGTAMFTPVNTYVCCEIDLVTNTLLLRIRSRSQLKNNQNVEDKAISVNSIAKQYMDLISSDFGLLYLDSGSEEIKNKMYKIEKELTNFIELQILPKVLEHINLISDFTKEIANKLELKSNQDPINLVERIVGLLERGLIVQNEGVVERYFEGKLGYVSKFDFRDDRGGRIQARTEQRRKPIQTSDIFFDTKETINEVQLLDSIWIIWFKELDTAIDEPLLEAEYSVEDNEVEIVEDTIEDQKKVARIDTRINAFKGFYKIEFKRYLLKEEYNHVLSLINSFT</sequence>
<comment type="caution">
    <text evidence="1">The sequence shown here is derived from an EMBL/GenBank/DDBJ whole genome shotgun (WGS) entry which is preliminary data.</text>
</comment>